<protein>
    <recommendedName>
        <fullName evidence="2">phospholipase C</fullName>
        <ecNumber evidence="2">3.1.4.3</ecNumber>
    </recommendedName>
</protein>
<dbReference type="AlphaFoldDB" id="A0AAJ6KKW2"/>
<keyword evidence="3" id="KW-0378">Hydrolase</keyword>
<dbReference type="PANTHER" id="PTHR31956:SF36">
    <property type="entry name" value="NON-HEMOLYTIC PHOSPHOLIPASE C"/>
    <property type="match status" value="1"/>
</dbReference>
<evidence type="ECO:0000256" key="3">
    <source>
        <dbReference type="ARBA" id="ARBA00022801"/>
    </source>
</evidence>
<dbReference type="InterPro" id="IPR017767">
    <property type="entry name" value="PC-PLC"/>
</dbReference>
<sequence>MIDLPRRRLLQAGLTSGAAALLPSIARAAAIAPDRRSGTLEDLQHVVILMQENRAFDHYFGALPGVRGFGDRFPIPAPPLPNAPARTVWLQPSEDGRQWLTPFALDTAAQFGVMRVKGTPHSWPDAQQAWDHGRLGHWAAAKHDHALGYYTRTDIPFQYALAEAFTVCDAYHAAIQTGTNSNRVFLWTGGNDPQARAGGPVIGNSHDNFPELGGFAEPYRWATYVEALQSAGVSWQIYQDMADNFTDNPLAGFAPFRLAYSAAPAHDPDLRARGVSTRGVAQLREDVLGGRLPAVSYLIADAAGSEHPDPSSPAQGAAYTARVLDALTADPAVWSRTALLVMFDENDGFFDHMPPPAPPSPDARAPGGFAGASTIATDDDYHRHPAPGEQNVDLPEFRGRPYGLGPRVPMYVISPWSRGGWVDSQVYDHTSVLRLLERRFGVPAPEITPWRRAVCGDLSNAFDFRNSDARPFAAALPDISAAAARAAALREHALPPLPATLQPPEQPFGVRRSRALPYRPSVALAHLPKRGEVTLRMTNAGAAVVLHVYDRFDLAAIPRRYTVGNGAAVEGTWTTYDGRYDLWLIGPNGFHRHYRGDLDAAPLLAEIAQDPDDAQALCLTLRNPGKRPLHLALESGAYTQAQPCQHLTVAAGVEHRVRWSATSTGGWHDLWLVQDGARQRLAGRVETGKPGISDPALGGPARLYPDDPPASDGPGPA</sequence>
<accession>A0AAJ6KKW2</accession>
<dbReference type="RefSeq" id="WP_053501804.1">
    <property type="nucleotide sequence ID" value="NZ_CP127225.1"/>
</dbReference>
<dbReference type="Pfam" id="PF05506">
    <property type="entry name" value="PLipase_C_C"/>
    <property type="match status" value="2"/>
</dbReference>
<evidence type="ECO:0000256" key="4">
    <source>
        <dbReference type="SAM" id="MobiDB-lite"/>
    </source>
</evidence>
<dbReference type="InterPro" id="IPR008475">
    <property type="entry name" value="PLipase_C_C"/>
</dbReference>
<evidence type="ECO:0000313" key="6">
    <source>
        <dbReference type="EMBL" id="WIX05758.1"/>
    </source>
</evidence>
<evidence type="ECO:0000256" key="1">
    <source>
        <dbReference type="ARBA" id="ARBA00009717"/>
    </source>
</evidence>
<dbReference type="InterPro" id="IPR006311">
    <property type="entry name" value="TAT_signal"/>
</dbReference>
<proteinExistence type="inferred from homology"/>
<feature type="domain" description="Bacterial phospholipase C C-terminal" evidence="5">
    <location>
        <begin position="613"/>
        <end position="683"/>
    </location>
</feature>
<feature type="domain" description="Bacterial phospholipase C C-terminal" evidence="5">
    <location>
        <begin position="513"/>
        <end position="597"/>
    </location>
</feature>
<feature type="region of interest" description="Disordered" evidence="4">
    <location>
        <begin position="371"/>
        <end position="392"/>
    </location>
</feature>
<name>A0AAJ6KKW2_9XANT</name>
<dbReference type="PANTHER" id="PTHR31956">
    <property type="entry name" value="NON-SPECIFIC PHOSPHOLIPASE C4-RELATED"/>
    <property type="match status" value="1"/>
</dbReference>
<dbReference type="EC" id="3.1.4.3" evidence="2"/>
<dbReference type="InterPro" id="IPR007312">
    <property type="entry name" value="Phosphoesterase"/>
</dbReference>
<dbReference type="PROSITE" id="PS51318">
    <property type="entry name" value="TAT"/>
    <property type="match status" value="1"/>
</dbReference>
<evidence type="ECO:0000256" key="2">
    <source>
        <dbReference type="ARBA" id="ARBA00012018"/>
    </source>
</evidence>
<evidence type="ECO:0000259" key="5">
    <source>
        <dbReference type="Pfam" id="PF05506"/>
    </source>
</evidence>
<gene>
    <name evidence="6" type="ORF">QN060_16410</name>
</gene>
<organism evidence="6 7">
    <name type="scientific">Xanthomonas oryzae pv. leersiae</name>
    <dbReference type="NCBI Taxonomy" id="3112258"/>
    <lineage>
        <taxon>Bacteria</taxon>
        <taxon>Pseudomonadati</taxon>
        <taxon>Pseudomonadota</taxon>
        <taxon>Gammaproteobacteria</taxon>
        <taxon>Lysobacterales</taxon>
        <taxon>Lysobacteraceae</taxon>
        <taxon>Xanthomonas</taxon>
    </lineage>
</organism>
<dbReference type="GO" id="GO:0016042">
    <property type="term" value="P:lipid catabolic process"/>
    <property type="evidence" value="ECO:0007669"/>
    <property type="project" value="InterPro"/>
</dbReference>
<dbReference type="Gene3D" id="3.40.720.10">
    <property type="entry name" value="Alkaline Phosphatase, subunit A"/>
    <property type="match status" value="2"/>
</dbReference>
<reference evidence="6 7" key="1">
    <citation type="submission" date="2023-05" db="EMBL/GenBank/DDBJ databases">
        <title>Complete Genome Resource of Xanthomonas oryzae pv. leersiae Strain YNJC Isolated From Plateau Japonica Rice in Southwest China.</title>
        <authorList>
            <person name="Aa X."/>
            <person name="Mei L."/>
            <person name="Liu P."/>
            <person name="Yang Y."/>
            <person name="Tang C."/>
            <person name="Zhang F."/>
            <person name="Dong C."/>
            <person name="Wang B."/>
            <person name="Chen X."/>
            <person name="Dai L."/>
        </authorList>
    </citation>
    <scope>NUCLEOTIDE SEQUENCE [LARGE SCALE GENOMIC DNA]</scope>
    <source>
        <strain evidence="6 7">YNJC</strain>
    </source>
</reference>
<dbReference type="Proteomes" id="UP001228059">
    <property type="component" value="Chromosome"/>
</dbReference>
<feature type="region of interest" description="Disordered" evidence="4">
    <location>
        <begin position="685"/>
        <end position="717"/>
    </location>
</feature>
<dbReference type="EMBL" id="CP127225">
    <property type="protein sequence ID" value="WIX05758.1"/>
    <property type="molecule type" value="Genomic_DNA"/>
</dbReference>
<comment type="similarity">
    <text evidence="1">Belongs to the bacterial phospholipase C family.</text>
</comment>
<dbReference type="Pfam" id="PF04185">
    <property type="entry name" value="Phosphoesterase"/>
    <property type="match status" value="1"/>
</dbReference>
<dbReference type="GO" id="GO:0034480">
    <property type="term" value="F:phosphatidylcholine phospholipase C activity"/>
    <property type="evidence" value="ECO:0007669"/>
    <property type="project" value="UniProtKB-EC"/>
</dbReference>
<dbReference type="NCBIfam" id="TIGR03396">
    <property type="entry name" value="PC_PLC"/>
    <property type="match status" value="1"/>
</dbReference>
<evidence type="ECO:0000313" key="7">
    <source>
        <dbReference type="Proteomes" id="UP001228059"/>
    </source>
</evidence>
<dbReference type="InterPro" id="IPR017850">
    <property type="entry name" value="Alkaline_phosphatase_core_sf"/>
</dbReference>